<dbReference type="Pfam" id="PF19289">
    <property type="entry name" value="PmbA_TldD_3rd"/>
    <property type="match status" value="1"/>
</dbReference>
<dbReference type="GO" id="GO:0006508">
    <property type="term" value="P:proteolysis"/>
    <property type="evidence" value="ECO:0007669"/>
    <property type="project" value="InterPro"/>
</dbReference>
<organism evidence="3 4">
    <name type="scientific">Vallitalea pronyensis</name>
    <dbReference type="NCBI Taxonomy" id="1348613"/>
    <lineage>
        <taxon>Bacteria</taxon>
        <taxon>Bacillati</taxon>
        <taxon>Bacillota</taxon>
        <taxon>Clostridia</taxon>
        <taxon>Lachnospirales</taxon>
        <taxon>Vallitaleaceae</taxon>
        <taxon>Vallitalea</taxon>
    </lineage>
</organism>
<dbReference type="InterPro" id="IPR051463">
    <property type="entry name" value="Peptidase_U62_metallo"/>
</dbReference>
<dbReference type="InterPro" id="IPR036059">
    <property type="entry name" value="TldD/PmbA_sf"/>
</dbReference>
<name>A0A8J8MLZ6_9FIRM</name>
<keyword evidence="4" id="KW-1185">Reference proteome</keyword>
<reference evidence="3" key="1">
    <citation type="submission" date="2020-07" db="EMBL/GenBank/DDBJ databases">
        <title>Vallitalea pronyensis genome.</title>
        <authorList>
            <person name="Postec A."/>
        </authorList>
    </citation>
    <scope>NUCLEOTIDE SEQUENCE</scope>
    <source>
        <strain evidence="3">FatNI3</strain>
    </source>
</reference>
<dbReference type="PANTHER" id="PTHR30624">
    <property type="entry name" value="UNCHARACTERIZED PROTEIN TLDD AND PMBA"/>
    <property type="match status" value="1"/>
</dbReference>
<dbReference type="RefSeq" id="WP_212694636.1">
    <property type="nucleotide sequence ID" value="NZ_CP058649.1"/>
</dbReference>
<dbReference type="AlphaFoldDB" id="A0A8J8MLZ6"/>
<dbReference type="KEGG" id="vpy:HZI73_17325"/>
<dbReference type="InterPro" id="IPR045569">
    <property type="entry name" value="Metalloprtase-TldD/E_C"/>
</dbReference>
<dbReference type="InterPro" id="IPR035068">
    <property type="entry name" value="TldD/PmbA_N"/>
</dbReference>
<proteinExistence type="inferred from homology"/>
<dbReference type="PANTHER" id="PTHR30624:SF0">
    <property type="entry name" value="METALLOPROTEASE SLR0863"/>
    <property type="match status" value="1"/>
</dbReference>
<sequence length="477" mass="53266">MQVKLSDNLNRHMQLMKRLVDMLDKDFDYVSILGTDVSSRVYSVRTTGESVQDFQYFLECGYVVRVYNGRNYSEHSFNEFSEALLKGIYEDILAVGQAKFQRLKKEGMPINGYAKLEEAFVQKAFHSELEIEPATVTAQEKLEKLTAIMHKGLKMSNELVDVRVSYHETQVSKVFISKNKELSQSYTYTNGLIVPLAKRGNNVQYSFDTISGLKGVELLDELEEKCQGVVDEAIALLDAERVEPGEYDIICNPKVTGVIAHEAFGHGVETDMFVKDRAKAPEYMNKQVAAPMVTMKDGVKSYPCPSSYFFDDEGTIGNDTVIIQDGMLKSGISDILSANVLETKPTGNGRRESFERKAYARMTNTYFESGKDELSDMIASIKHGYLLENIRSGMEDPKNWGIQVVVHLGREIKDGKLTGKIISPVFLTGYVPELLQSITMMSKDFELSGSGACGKGHKEVIKTTDGGPYIKAKGRLA</sequence>
<protein>
    <submittedName>
        <fullName evidence="3">TldD/PmbA family protein</fullName>
    </submittedName>
</protein>
<dbReference type="Gene3D" id="3.30.2290.10">
    <property type="entry name" value="PmbA/TldD superfamily"/>
    <property type="match status" value="1"/>
</dbReference>
<dbReference type="GO" id="GO:0008237">
    <property type="term" value="F:metallopeptidase activity"/>
    <property type="evidence" value="ECO:0007669"/>
    <property type="project" value="InterPro"/>
</dbReference>
<dbReference type="Proteomes" id="UP000683246">
    <property type="component" value="Chromosome"/>
</dbReference>
<evidence type="ECO:0000259" key="2">
    <source>
        <dbReference type="Pfam" id="PF19289"/>
    </source>
</evidence>
<comment type="similarity">
    <text evidence="1">Belongs to the peptidase U62 family.</text>
</comment>
<feature type="domain" description="Metalloprotease TldD/E C-terminal" evidence="2">
    <location>
        <begin position="244"/>
        <end position="455"/>
    </location>
</feature>
<dbReference type="EMBL" id="CP058649">
    <property type="protein sequence ID" value="QUI23946.1"/>
    <property type="molecule type" value="Genomic_DNA"/>
</dbReference>
<evidence type="ECO:0000256" key="1">
    <source>
        <dbReference type="ARBA" id="ARBA00005836"/>
    </source>
</evidence>
<accession>A0A8J8MLZ6</accession>
<evidence type="ECO:0000313" key="3">
    <source>
        <dbReference type="EMBL" id="QUI23946.1"/>
    </source>
</evidence>
<evidence type="ECO:0000313" key="4">
    <source>
        <dbReference type="Proteomes" id="UP000683246"/>
    </source>
</evidence>
<dbReference type="GO" id="GO:0005829">
    <property type="term" value="C:cytosol"/>
    <property type="evidence" value="ECO:0007669"/>
    <property type="project" value="TreeGrafter"/>
</dbReference>
<gene>
    <name evidence="3" type="ORF">HZI73_17325</name>
</gene>
<dbReference type="SUPFAM" id="SSF111283">
    <property type="entry name" value="Putative modulator of DNA gyrase, PmbA/TldD"/>
    <property type="match status" value="1"/>
</dbReference>